<evidence type="ECO:0000313" key="2">
    <source>
        <dbReference type="EMBL" id="CDG17150.1"/>
    </source>
</evidence>
<name>A0A068QTH7_9GAMM</name>
<dbReference type="Pfam" id="PF12571">
    <property type="entry name" value="Phage_tail_fib"/>
    <property type="match status" value="1"/>
</dbReference>
<protein>
    <recommendedName>
        <fullName evidence="1">Phage tail fibre protein N-terminal domain-containing protein</fullName>
    </recommendedName>
</protein>
<feature type="domain" description="Phage tail fibre protein N-terminal" evidence="1">
    <location>
        <begin position="28"/>
        <end position="64"/>
    </location>
</feature>
<accession>A0A068QTH7</accession>
<dbReference type="EMBL" id="FO704550">
    <property type="protein sequence ID" value="CDG17150.1"/>
    <property type="molecule type" value="Genomic_DNA"/>
</dbReference>
<evidence type="ECO:0000313" key="3">
    <source>
        <dbReference type="Proteomes" id="UP000032721"/>
    </source>
</evidence>
<gene>
    <name evidence="2" type="ORF">XDD1_1451</name>
</gene>
<proteinExistence type="predicted"/>
<reference evidence="2 3" key="1">
    <citation type="submission" date="2013-07" db="EMBL/GenBank/DDBJ databases">
        <authorList>
            <person name="Genoscope - CEA"/>
        </authorList>
    </citation>
    <scope>NUCLEOTIDE SEQUENCE [LARGE SCALE GENOMIC DNA]</scope>
    <source>
        <strain evidence="3">FRM16 / DSM 17909</strain>
    </source>
</reference>
<evidence type="ECO:0000259" key="1">
    <source>
        <dbReference type="Pfam" id="PF12571"/>
    </source>
</evidence>
<dbReference type="RefSeq" id="WP_045969804.1">
    <property type="nucleotide sequence ID" value="NZ_FO704550.1"/>
</dbReference>
<dbReference type="Proteomes" id="UP000032721">
    <property type="component" value="Chromosome"/>
</dbReference>
<sequence>MAQEIYKVSLVAGLAIHLFIVDKVRVYMSTKYFALLTHAGTKKLEKAALSGIKLEITHMAVGDLVKWKP</sequence>
<dbReference type="KEGG" id="xdo:XDD1_1451"/>
<dbReference type="AlphaFoldDB" id="A0A068QTH7"/>
<organism evidence="2 3">
    <name type="scientific">Xenorhabdus doucetiae</name>
    <dbReference type="NCBI Taxonomy" id="351671"/>
    <lineage>
        <taxon>Bacteria</taxon>
        <taxon>Pseudomonadati</taxon>
        <taxon>Pseudomonadota</taxon>
        <taxon>Gammaproteobacteria</taxon>
        <taxon>Enterobacterales</taxon>
        <taxon>Morganellaceae</taxon>
        <taxon>Xenorhabdus</taxon>
    </lineage>
</organism>
<dbReference type="InterPro" id="IPR022225">
    <property type="entry name" value="Phage_tail_fibre_N"/>
</dbReference>
<dbReference type="HOGENOM" id="CLU_2775060_0_0_6"/>
<dbReference type="STRING" id="351671.XDD1_1451"/>